<evidence type="ECO:0000259" key="2">
    <source>
        <dbReference type="Pfam" id="PF22749"/>
    </source>
</evidence>
<keyword evidence="4" id="KW-1185">Reference proteome</keyword>
<feature type="compositionally biased region" description="Acidic residues" evidence="1">
    <location>
        <begin position="417"/>
        <end position="426"/>
    </location>
</feature>
<reference evidence="3 4" key="1">
    <citation type="journal article" date="2024" name="IMA Fungus">
        <title>IMA Genome - F19 : A genome assembly and annotation guide to empower mycologists, including annotated draft genome sequences of Ceratocystis pirilliformis, Diaporthe australafricana, Fusarium ophioides, Paecilomyces lecythidis, and Sporothrix stenoceras.</title>
        <authorList>
            <person name="Aylward J."/>
            <person name="Wilson A.M."/>
            <person name="Visagie C.M."/>
            <person name="Spraker J."/>
            <person name="Barnes I."/>
            <person name="Buitendag C."/>
            <person name="Ceriani C."/>
            <person name="Del Mar Angel L."/>
            <person name="du Plessis D."/>
            <person name="Fuchs T."/>
            <person name="Gasser K."/>
            <person name="Kramer D."/>
            <person name="Li W."/>
            <person name="Munsamy K."/>
            <person name="Piso A."/>
            <person name="Price J.L."/>
            <person name="Sonnekus B."/>
            <person name="Thomas C."/>
            <person name="van der Nest A."/>
            <person name="van Dijk A."/>
            <person name="van Heerden A."/>
            <person name="van Vuuren N."/>
            <person name="Yilmaz N."/>
            <person name="Duong T.A."/>
            <person name="van der Merwe N.A."/>
            <person name="Wingfield M.J."/>
            <person name="Wingfield B.D."/>
        </authorList>
    </citation>
    <scope>NUCLEOTIDE SEQUENCE [LARGE SCALE GENOMIC DNA]</scope>
    <source>
        <strain evidence="3 4">CMW 5346</strain>
    </source>
</reference>
<comment type="caution">
    <text evidence="3">The sequence shown here is derived from an EMBL/GenBank/DDBJ whole genome shotgun (WGS) entry which is preliminary data.</text>
</comment>
<sequence>MFRRLWSGLPETPKYPVDIEKLGYFINDDDEIRKIEDPKYYFKYFIDKNTYYNDCRRFSFDTTVQRIILARLATLGLNPVRLPLGACEDEPHVLVMVSNDLATADRVLLFIGETAQDLGVLAYRVVGGGGGIEQGSILSIVRAVREGGVANDKDGKPPAIIIGNPGELFWWPEAHRSLSLPAVAGMPRPSAAHHAPRKYAENTIPGHENADAHVSSLFKDLLTCSAGAGLDLDGVESPMAKRTSVPRITAIGIAGGADALEGFLDHPERWQQWGPRMDSLVVLGGLYEAHHIKTDAFRAFLRQRARAYIASEAAVDTPVAGPDGNDQAARATRYGCPVHSSGTSWLTELMFIEARSAILAWGAMVANDPAYVNPQMDISYAEHIVKPEEQTWANYKEEDDDGSAPKWGDLMQTDGDEKGDGEDDENKENQGITGPAVGDTKMEGSDVNISYGVEGVKATDEEADKVTVDDIKEKMAEVTLNEK</sequence>
<evidence type="ECO:0000313" key="3">
    <source>
        <dbReference type="EMBL" id="KAL1903450.1"/>
    </source>
</evidence>
<dbReference type="InterPro" id="IPR048263">
    <property type="entry name" value="Arb2"/>
</dbReference>
<organism evidence="3 4">
    <name type="scientific">Sporothrix stenoceras</name>
    <dbReference type="NCBI Taxonomy" id="5173"/>
    <lineage>
        <taxon>Eukaryota</taxon>
        <taxon>Fungi</taxon>
        <taxon>Dikarya</taxon>
        <taxon>Ascomycota</taxon>
        <taxon>Pezizomycotina</taxon>
        <taxon>Sordariomycetes</taxon>
        <taxon>Sordariomycetidae</taxon>
        <taxon>Ophiostomatales</taxon>
        <taxon>Ophiostomataceae</taxon>
        <taxon>Sporothrix</taxon>
    </lineage>
</organism>
<evidence type="ECO:0000256" key="1">
    <source>
        <dbReference type="SAM" id="MobiDB-lite"/>
    </source>
</evidence>
<dbReference type="PANTHER" id="PTHR21357">
    <property type="entry name" value="FAM172 FAMILY PROTEIN HOMOLOG CG10038"/>
    <property type="match status" value="1"/>
</dbReference>
<dbReference type="EMBL" id="JAWCUI010000001">
    <property type="protein sequence ID" value="KAL1903450.1"/>
    <property type="molecule type" value="Genomic_DNA"/>
</dbReference>
<dbReference type="PANTHER" id="PTHR21357:SF4">
    <property type="entry name" value="FAM172 FAMILY PROTEIN HOMOLOG CG10038"/>
    <property type="match status" value="1"/>
</dbReference>
<dbReference type="Proteomes" id="UP001583186">
    <property type="component" value="Unassembled WGS sequence"/>
</dbReference>
<accession>A0ABR3ZTZ4</accession>
<dbReference type="Pfam" id="PF22749">
    <property type="entry name" value="Arb2"/>
    <property type="match status" value="1"/>
</dbReference>
<protein>
    <recommendedName>
        <fullName evidence="2">Arb2 domain-containing protein</fullName>
    </recommendedName>
</protein>
<gene>
    <name evidence="3" type="ORF">Sste5346_000077</name>
</gene>
<feature type="domain" description="Arb2" evidence="2">
    <location>
        <begin position="16"/>
        <end position="313"/>
    </location>
</feature>
<evidence type="ECO:0000313" key="4">
    <source>
        <dbReference type="Proteomes" id="UP001583186"/>
    </source>
</evidence>
<feature type="region of interest" description="Disordered" evidence="1">
    <location>
        <begin position="397"/>
        <end position="446"/>
    </location>
</feature>
<dbReference type="InterPro" id="IPR053858">
    <property type="entry name" value="Arb2_dom"/>
</dbReference>
<name>A0ABR3ZTZ4_9PEZI</name>
<proteinExistence type="predicted"/>